<protein>
    <submittedName>
        <fullName evidence="1">Uncharacterized protein</fullName>
    </submittedName>
</protein>
<keyword evidence="2" id="KW-1185">Reference proteome</keyword>
<comment type="caution">
    <text evidence="1">The sequence shown here is derived from an EMBL/GenBank/DDBJ whole genome shotgun (WGS) entry which is preliminary data.</text>
</comment>
<proteinExistence type="predicted"/>
<accession>A0A840QDU9</accession>
<dbReference type="AlphaFoldDB" id="A0A840QDU9"/>
<dbReference type="EMBL" id="JACHIW010000001">
    <property type="protein sequence ID" value="MBB5156635.1"/>
    <property type="molecule type" value="Genomic_DNA"/>
</dbReference>
<evidence type="ECO:0000313" key="2">
    <source>
        <dbReference type="Proteomes" id="UP000584374"/>
    </source>
</evidence>
<name>A0A840QDU9_9PSEU</name>
<organism evidence="1 2">
    <name type="scientific">Saccharopolyspora phatthalungensis</name>
    <dbReference type="NCBI Taxonomy" id="664693"/>
    <lineage>
        <taxon>Bacteria</taxon>
        <taxon>Bacillati</taxon>
        <taxon>Actinomycetota</taxon>
        <taxon>Actinomycetes</taxon>
        <taxon>Pseudonocardiales</taxon>
        <taxon>Pseudonocardiaceae</taxon>
        <taxon>Saccharopolyspora</taxon>
    </lineage>
</organism>
<gene>
    <name evidence="1" type="ORF">BJ970_004169</name>
</gene>
<reference evidence="1 2" key="1">
    <citation type="submission" date="2020-08" db="EMBL/GenBank/DDBJ databases">
        <title>Sequencing the genomes of 1000 actinobacteria strains.</title>
        <authorList>
            <person name="Klenk H.-P."/>
        </authorList>
    </citation>
    <scope>NUCLEOTIDE SEQUENCE [LARGE SCALE GENOMIC DNA]</scope>
    <source>
        <strain evidence="1 2">DSM 45584</strain>
    </source>
</reference>
<dbReference type="Proteomes" id="UP000584374">
    <property type="component" value="Unassembled WGS sequence"/>
</dbReference>
<evidence type="ECO:0000313" key="1">
    <source>
        <dbReference type="EMBL" id="MBB5156635.1"/>
    </source>
</evidence>
<sequence>MGVGGEFNLAHLRSRIAARHRPPCVPRMDECPAGGRHAPVPKQGGGGRICAKCGANC</sequence>